<accession>A0ABQ2XU88</accession>
<dbReference type="SUPFAM" id="SSF51658">
    <property type="entry name" value="Xylose isomerase-like"/>
    <property type="match status" value="1"/>
</dbReference>
<sequence length="292" mass="32443">MSQIVTPAAQAPHPLSGVGLGLRHAHYPDFLEKKQPVDWLEVHSENYFSEGGYDRHVLMRLREDYPVSLHGVGLGIGSADPLSLSHLEKLKSLIRQVQPAAVSEHLCWNAAGGVFANELLPLPMRRNLLGWLTDRVDQVQNFLGCRIALENVSSYVRFQDADMTEAEFLTTLARRSGCGVLLDINNLYVSQWNHKVDARAELMRYLALPLDQITEIHLAGHQVRGELLFDTHDAPLTDQVIDLYRFACQHGAASVPVMIERDADIPPLSDLLSELQEVREIRSAAGGGNAES</sequence>
<dbReference type="Pfam" id="PF05114">
    <property type="entry name" value="MbnB_TglH_ChrH"/>
    <property type="match status" value="1"/>
</dbReference>
<dbReference type="Gene3D" id="3.20.20.150">
    <property type="entry name" value="Divalent-metal-dependent TIM barrel enzymes"/>
    <property type="match status" value="1"/>
</dbReference>
<gene>
    <name evidence="1" type="ORF">GCM10010946_05470</name>
</gene>
<dbReference type="EMBL" id="BMYU01000001">
    <property type="protein sequence ID" value="GGX31267.1"/>
    <property type="molecule type" value="Genomic_DNA"/>
</dbReference>
<dbReference type="PANTHER" id="PTHR42194">
    <property type="entry name" value="UPF0276 PROTEIN HI_1600"/>
    <property type="match status" value="1"/>
</dbReference>
<name>A0ABQ2XU88_9BURK</name>
<evidence type="ECO:0000313" key="2">
    <source>
        <dbReference type="Proteomes" id="UP000653343"/>
    </source>
</evidence>
<keyword evidence="2" id="KW-1185">Reference proteome</keyword>
<dbReference type="InterPro" id="IPR007801">
    <property type="entry name" value="MbnB/TglH/ChrH"/>
</dbReference>
<dbReference type="PANTHER" id="PTHR42194:SF1">
    <property type="entry name" value="UPF0276 PROTEIN HI_1600"/>
    <property type="match status" value="1"/>
</dbReference>
<organism evidence="1 2">
    <name type="scientific">Undibacterium squillarum</name>
    <dbReference type="NCBI Taxonomy" id="1131567"/>
    <lineage>
        <taxon>Bacteria</taxon>
        <taxon>Pseudomonadati</taxon>
        <taxon>Pseudomonadota</taxon>
        <taxon>Betaproteobacteria</taxon>
        <taxon>Burkholderiales</taxon>
        <taxon>Oxalobacteraceae</taxon>
        <taxon>Undibacterium</taxon>
    </lineage>
</organism>
<protein>
    <submittedName>
        <fullName evidence="1">UPF0276 protein</fullName>
    </submittedName>
</protein>
<dbReference type="RefSeq" id="WP_229792992.1">
    <property type="nucleotide sequence ID" value="NZ_BMYU01000001.1"/>
</dbReference>
<dbReference type="NCBIfam" id="NF003818">
    <property type="entry name" value="PRK05409.1"/>
    <property type="match status" value="1"/>
</dbReference>
<dbReference type="InterPro" id="IPR036237">
    <property type="entry name" value="Xyl_isomerase-like_sf"/>
</dbReference>
<reference evidence="2" key="1">
    <citation type="journal article" date="2019" name="Int. J. Syst. Evol. Microbiol.">
        <title>The Global Catalogue of Microorganisms (GCM) 10K type strain sequencing project: providing services to taxonomists for standard genome sequencing and annotation.</title>
        <authorList>
            <consortium name="The Broad Institute Genomics Platform"/>
            <consortium name="The Broad Institute Genome Sequencing Center for Infectious Disease"/>
            <person name="Wu L."/>
            <person name="Ma J."/>
        </authorList>
    </citation>
    <scope>NUCLEOTIDE SEQUENCE [LARGE SCALE GENOMIC DNA]</scope>
    <source>
        <strain evidence="2">KCTC 23917</strain>
    </source>
</reference>
<dbReference type="Proteomes" id="UP000653343">
    <property type="component" value="Unassembled WGS sequence"/>
</dbReference>
<comment type="caution">
    <text evidence="1">The sequence shown here is derived from an EMBL/GenBank/DDBJ whole genome shotgun (WGS) entry which is preliminary data.</text>
</comment>
<proteinExistence type="predicted"/>
<evidence type="ECO:0000313" key="1">
    <source>
        <dbReference type="EMBL" id="GGX31267.1"/>
    </source>
</evidence>